<feature type="transmembrane region" description="Helical" evidence="7">
    <location>
        <begin position="21"/>
        <end position="50"/>
    </location>
</feature>
<feature type="transmembrane region" description="Helical" evidence="7">
    <location>
        <begin position="229"/>
        <end position="254"/>
    </location>
</feature>
<accession>A0A8J1TYP5</accession>
<dbReference type="AlphaFoldDB" id="A0A8J1TYP5"/>
<dbReference type="PANTHER" id="PTHR19282:SF544">
    <property type="entry name" value="TETRASPANIN"/>
    <property type="match status" value="1"/>
</dbReference>
<protein>
    <recommendedName>
        <fullName evidence="7">Tetraspanin</fullName>
    </recommendedName>
</protein>
<comment type="similarity">
    <text evidence="2 7">Belongs to the tetraspanin (TM4SF) family.</text>
</comment>
<dbReference type="GO" id="GO:0005886">
    <property type="term" value="C:plasma membrane"/>
    <property type="evidence" value="ECO:0007669"/>
    <property type="project" value="TreeGrafter"/>
</dbReference>
<evidence type="ECO:0000256" key="6">
    <source>
        <dbReference type="PIRSR" id="PIRSR002419-1"/>
    </source>
</evidence>
<evidence type="ECO:0000256" key="7">
    <source>
        <dbReference type="RuleBase" id="RU361218"/>
    </source>
</evidence>
<dbReference type="InterPro" id="IPR008952">
    <property type="entry name" value="Tetraspanin_EC2_sf"/>
</dbReference>
<keyword evidence="9" id="KW-1185">Reference proteome</keyword>
<dbReference type="Pfam" id="PF00335">
    <property type="entry name" value="Tetraspanin"/>
    <property type="match status" value="1"/>
</dbReference>
<keyword evidence="4 7" id="KW-1133">Transmembrane helix</keyword>
<dbReference type="Gene3D" id="1.10.1450.10">
    <property type="entry name" value="Tetraspanin"/>
    <property type="match status" value="1"/>
</dbReference>
<keyword evidence="5 7" id="KW-0472">Membrane</keyword>
<comment type="caution">
    <text evidence="8">The sequence shown here is derived from an EMBL/GenBank/DDBJ whole genome shotgun (WGS) entry which is preliminary data.</text>
</comment>
<evidence type="ECO:0000256" key="4">
    <source>
        <dbReference type="ARBA" id="ARBA00022989"/>
    </source>
</evidence>
<dbReference type="InterPro" id="IPR018499">
    <property type="entry name" value="Tetraspanin/Peripherin"/>
</dbReference>
<feature type="transmembrane region" description="Helical" evidence="7">
    <location>
        <begin position="98"/>
        <end position="122"/>
    </location>
</feature>
<reference evidence="8" key="1">
    <citation type="submission" date="2022-03" db="EMBL/GenBank/DDBJ databases">
        <authorList>
            <person name="Martin C."/>
        </authorList>
    </citation>
    <scope>NUCLEOTIDE SEQUENCE</scope>
</reference>
<gene>
    <name evidence="8" type="ORF">OFUS_LOCUS13125</name>
</gene>
<dbReference type="SUPFAM" id="SSF48652">
    <property type="entry name" value="Tetraspanin"/>
    <property type="match status" value="1"/>
</dbReference>
<organism evidence="8 9">
    <name type="scientific">Owenia fusiformis</name>
    <name type="common">Polychaete worm</name>
    <dbReference type="NCBI Taxonomy" id="6347"/>
    <lineage>
        <taxon>Eukaryota</taxon>
        <taxon>Metazoa</taxon>
        <taxon>Spiralia</taxon>
        <taxon>Lophotrochozoa</taxon>
        <taxon>Annelida</taxon>
        <taxon>Polychaeta</taxon>
        <taxon>Sedentaria</taxon>
        <taxon>Canalipalpata</taxon>
        <taxon>Sabellida</taxon>
        <taxon>Oweniida</taxon>
        <taxon>Oweniidae</taxon>
        <taxon>Owenia</taxon>
    </lineage>
</organism>
<dbReference type="CDD" id="cd03155">
    <property type="entry name" value="CD151_like_LEL"/>
    <property type="match status" value="1"/>
</dbReference>
<evidence type="ECO:0000256" key="1">
    <source>
        <dbReference type="ARBA" id="ARBA00004141"/>
    </source>
</evidence>
<dbReference type="Proteomes" id="UP000749559">
    <property type="component" value="Unassembled WGS sequence"/>
</dbReference>
<feature type="disulfide bond" evidence="6">
    <location>
        <begin position="161"/>
        <end position="195"/>
    </location>
</feature>
<dbReference type="InterPro" id="IPR000301">
    <property type="entry name" value="Tetraspanin_animals"/>
</dbReference>
<dbReference type="PRINTS" id="PR00259">
    <property type="entry name" value="TMFOUR"/>
</dbReference>
<comment type="subcellular location">
    <subcellularLocation>
        <location evidence="1 7">Membrane</location>
        <topology evidence="1 7">Multi-pass membrane protein</topology>
    </subcellularLocation>
</comment>
<evidence type="ECO:0000256" key="5">
    <source>
        <dbReference type="ARBA" id="ARBA00023136"/>
    </source>
</evidence>
<sequence length="273" mass="30491">MSTRRSDKQRINAKDEGCCSVLFLKYVLFIFNTIFLLSGLGVLGVGVWTLLSKSSYVSLLSTSLFSVTTYILIAVGAIVVVIALLGCFAAFKENRVGLMVYATLLFLVFLMEAVAGVLAYMYNTSIQGELERNLNNTMINWYHFDADKTAAIDKLQREFTCCGAVSFEDWRYSRWLKEAKEKNTTQSINKAPDSCCKTESEGCAVSDHPSNINYNGCLTALSNYVKEHLIILGGVGIGICFLQIFGIVFACCLAKRIKDYKYKEVQVQYAYAR</sequence>
<evidence type="ECO:0000256" key="2">
    <source>
        <dbReference type="ARBA" id="ARBA00006840"/>
    </source>
</evidence>
<proteinExistence type="inferred from homology"/>
<feature type="transmembrane region" description="Helical" evidence="7">
    <location>
        <begin position="70"/>
        <end position="91"/>
    </location>
</feature>
<evidence type="ECO:0000313" key="8">
    <source>
        <dbReference type="EMBL" id="CAH1787420.1"/>
    </source>
</evidence>
<keyword evidence="6" id="KW-1015">Disulfide bond</keyword>
<name>A0A8J1TYP5_OWEFU</name>
<dbReference type="PANTHER" id="PTHR19282">
    <property type="entry name" value="TETRASPANIN"/>
    <property type="match status" value="1"/>
</dbReference>
<keyword evidence="3 7" id="KW-0812">Transmembrane</keyword>
<evidence type="ECO:0000313" key="9">
    <source>
        <dbReference type="Proteomes" id="UP000749559"/>
    </source>
</evidence>
<dbReference type="EMBL" id="CAIIXF020000006">
    <property type="protein sequence ID" value="CAH1787420.1"/>
    <property type="molecule type" value="Genomic_DNA"/>
</dbReference>
<evidence type="ECO:0000256" key="3">
    <source>
        <dbReference type="ARBA" id="ARBA00022692"/>
    </source>
</evidence>
<dbReference type="PIRSF" id="PIRSF002419">
    <property type="entry name" value="Tetraspanin"/>
    <property type="match status" value="1"/>
</dbReference>